<comment type="caution">
    <text evidence="3">The sequence shown here is derived from an EMBL/GenBank/DDBJ whole genome shotgun (WGS) entry which is preliminary data.</text>
</comment>
<evidence type="ECO:0000313" key="4">
    <source>
        <dbReference type="Proteomes" id="UP000654401"/>
    </source>
</evidence>
<gene>
    <name evidence="3" type="ORF">H8D24_07310</name>
</gene>
<reference evidence="3 4" key="1">
    <citation type="submission" date="2020-08" db="EMBL/GenBank/DDBJ databases">
        <title>Bridging the membrane lipid divide: bacteria of the FCB group superphylum have the potential to synthesize archaeal ether lipids.</title>
        <authorList>
            <person name="Villanueva L."/>
            <person name="Von Meijenfeldt F.A.B."/>
            <person name="Westbye A.B."/>
            <person name="Yadav S."/>
            <person name="Hopmans E.C."/>
            <person name="Dutilh B.E."/>
            <person name="Sinninghe Damste J.S."/>
        </authorList>
    </citation>
    <scope>NUCLEOTIDE SEQUENCE [LARGE SCALE GENOMIC DNA]</scope>
    <source>
        <strain evidence="3">NIOZ-UU100</strain>
    </source>
</reference>
<dbReference type="Pfam" id="PF08750">
    <property type="entry name" value="CNP1"/>
    <property type="match status" value="1"/>
</dbReference>
<dbReference type="AlphaFoldDB" id="A0A8J6NXZ9"/>
<dbReference type="EMBL" id="JACNFK010000034">
    <property type="protein sequence ID" value="MBC8520196.1"/>
    <property type="molecule type" value="Genomic_DNA"/>
</dbReference>
<organism evidence="3 4">
    <name type="scientific">Candidatus Thiopontia autotrophica</name>
    <dbReference type="NCBI Taxonomy" id="2841688"/>
    <lineage>
        <taxon>Bacteria</taxon>
        <taxon>Pseudomonadati</taxon>
        <taxon>Pseudomonadota</taxon>
        <taxon>Gammaproteobacteria</taxon>
        <taxon>Candidatus Thiopontia</taxon>
    </lineage>
</organism>
<accession>A0A8J6NXZ9</accession>
<evidence type="ECO:0000256" key="1">
    <source>
        <dbReference type="SAM" id="SignalP"/>
    </source>
</evidence>
<proteinExistence type="predicted"/>
<evidence type="ECO:0000313" key="3">
    <source>
        <dbReference type="EMBL" id="MBC8520196.1"/>
    </source>
</evidence>
<sequence length="169" mass="19479">MKRIIVTFFILIFSILSAADANWWDGGSGSTYYEEGDAWKESEISIPDYPQEDNLLEFQVDNPSSSHRYFLDTNSLSIADDYVIRYSAVIKTRSGSTNVFYDGMRCQTMEYKNYAFGINGSFTENDGAHWEPVRSYDFFRKALLRGIVCEQGNRPRPVDAVIDKIKYNR</sequence>
<evidence type="ECO:0000259" key="2">
    <source>
        <dbReference type="Pfam" id="PF08750"/>
    </source>
</evidence>
<feature type="domain" description="CNP1-like uncharacterised" evidence="2">
    <location>
        <begin position="35"/>
        <end position="166"/>
    </location>
</feature>
<dbReference type="InterPro" id="IPR014861">
    <property type="entry name" value="CNP1-like_dom"/>
</dbReference>
<feature type="chain" id="PRO_5035245373" description="CNP1-like uncharacterized domain-containing protein" evidence="1">
    <location>
        <begin position="19"/>
        <end position="169"/>
    </location>
</feature>
<feature type="signal peptide" evidence="1">
    <location>
        <begin position="1"/>
        <end position="18"/>
    </location>
</feature>
<name>A0A8J6NXZ9_9GAMM</name>
<keyword evidence="1" id="KW-0732">Signal</keyword>
<protein>
    <recommendedName>
        <fullName evidence="2">CNP1-like uncharacterized domain-containing protein</fullName>
    </recommendedName>
</protein>
<dbReference type="Proteomes" id="UP000654401">
    <property type="component" value="Unassembled WGS sequence"/>
</dbReference>